<reference evidence="3" key="1">
    <citation type="submission" date="2022-11" db="UniProtKB">
        <authorList>
            <consortium name="WormBaseParasite"/>
        </authorList>
    </citation>
    <scope>IDENTIFICATION</scope>
</reference>
<proteinExistence type="predicted"/>
<evidence type="ECO:0000256" key="1">
    <source>
        <dbReference type="SAM" id="SignalP"/>
    </source>
</evidence>
<organism evidence="2 3">
    <name type="scientific">Panagrolaimus superbus</name>
    <dbReference type="NCBI Taxonomy" id="310955"/>
    <lineage>
        <taxon>Eukaryota</taxon>
        <taxon>Metazoa</taxon>
        <taxon>Ecdysozoa</taxon>
        <taxon>Nematoda</taxon>
        <taxon>Chromadorea</taxon>
        <taxon>Rhabditida</taxon>
        <taxon>Tylenchina</taxon>
        <taxon>Panagrolaimomorpha</taxon>
        <taxon>Panagrolaimoidea</taxon>
        <taxon>Panagrolaimidae</taxon>
        <taxon>Panagrolaimus</taxon>
    </lineage>
</organism>
<evidence type="ECO:0000313" key="3">
    <source>
        <dbReference type="WBParaSite" id="PSU_v2.g19353.t1"/>
    </source>
</evidence>
<accession>A0A914YGC5</accession>
<dbReference type="AlphaFoldDB" id="A0A914YGC5"/>
<dbReference type="WBParaSite" id="PSU_v2.g19353.t1">
    <property type="protein sequence ID" value="PSU_v2.g19353.t1"/>
    <property type="gene ID" value="PSU_v2.g19353"/>
</dbReference>
<sequence length="72" mass="7998">MNSKFLVAFYLALVFFAVCDGECDAKCIKYCAKEFTKDPSGFVQCMKDCGCIPPSEIQDDKNANEIKESGNK</sequence>
<dbReference type="Proteomes" id="UP000887577">
    <property type="component" value="Unplaced"/>
</dbReference>
<feature type="chain" id="PRO_5037018659" evidence="1">
    <location>
        <begin position="22"/>
        <end position="72"/>
    </location>
</feature>
<keyword evidence="1" id="KW-0732">Signal</keyword>
<name>A0A914YGC5_9BILA</name>
<protein>
    <submittedName>
        <fullName evidence="3">Uncharacterized protein</fullName>
    </submittedName>
</protein>
<evidence type="ECO:0000313" key="2">
    <source>
        <dbReference type="Proteomes" id="UP000887577"/>
    </source>
</evidence>
<feature type="signal peptide" evidence="1">
    <location>
        <begin position="1"/>
        <end position="21"/>
    </location>
</feature>
<keyword evidence="2" id="KW-1185">Reference proteome</keyword>